<dbReference type="EMBL" id="BARU01014026">
    <property type="protein sequence ID" value="GAH43440.1"/>
    <property type="molecule type" value="Genomic_DNA"/>
</dbReference>
<keyword evidence="1" id="KW-0812">Transmembrane</keyword>
<keyword evidence="1" id="KW-1133">Transmembrane helix</keyword>
<accession>X1GF42</accession>
<dbReference type="AlphaFoldDB" id="X1GF42"/>
<evidence type="ECO:0000256" key="1">
    <source>
        <dbReference type="SAM" id="Phobius"/>
    </source>
</evidence>
<reference evidence="2" key="1">
    <citation type="journal article" date="2014" name="Front. Microbiol.">
        <title>High frequency of phylogenetically diverse reductive dehalogenase-homologous genes in deep subseafloor sedimentary metagenomes.</title>
        <authorList>
            <person name="Kawai M."/>
            <person name="Futagami T."/>
            <person name="Toyoda A."/>
            <person name="Takaki Y."/>
            <person name="Nishi S."/>
            <person name="Hori S."/>
            <person name="Arai W."/>
            <person name="Tsubouchi T."/>
            <person name="Morono Y."/>
            <person name="Uchiyama I."/>
            <person name="Ito T."/>
            <person name="Fujiyama A."/>
            <person name="Inagaki F."/>
            <person name="Takami H."/>
        </authorList>
    </citation>
    <scope>NUCLEOTIDE SEQUENCE</scope>
    <source>
        <strain evidence="2">Expedition CK06-06</strain>
    </source>
</reference>
<organism evidence="2">
    <name type="scientific">marine sediment metagenome</name>
    <dbReference type="NCBI Taxonomy" id="412755"/>
    <lineage>
        <taxon>unclassified sequences</taxon>
        <taxon>metagenomes</taxon>
        <taxon>ecological metagenomes</taxon>
    </lineage>
</organism>
<feature type="non-terminal residue" evidence="2">
    <location>
        <position position="1"/>
    </location>
</feature>
<gene>
    <name evidence="2" type="ORF">S03H2_24989</name>
</gene>
<evidence type="ECO:0000313" key="2">
    <source>
        <dbReference type="EMBL" id="GAH43440.1"/>
    </source>
</evidence>
<sequence>KADNKFIENIPKDTILNLIYDTEWRLKFLGLKLFSKLLMHSVVIFSFLNIKFILFNEFVKSSLMFSNNFLTRFIKL</sequence>
<proteinExistence type="predicted"/>
<feature type="transmembrane region" description="Helical" evidence="1">
    <location>
        <begin position="37"/>
        <end position="55"/>
    </location>
</feature>
<keyword evidence="1" id="KW-0472">Membrane</keyword>
<name>X1GF42_9ZZZZ</name>
<comment type="caution">
    <text evidence="2">The sequence shown here is derived from an EMBL/GenBank/DDBJ whole genome shotgun (WGS) entry which is preliminary data.</text>
</comment>
<protein>
    <submittedName>
        <fullName evidence="2">Uncharacterized protein</fullName>
    </submittedName>
</protein>